<proteinExistence type="predicted"/>
<sequence length="56" mass="6417">MDAQSRRITIVQQNGKWVVSEKTNDHSSHKAFETEAEARQFARQLTETEPLNSDEA</sequence>
<protein>
    <recommendedName>
        <fullName evidence="3">DUF2188 domain-containing protein</fullName>
    </recommendedName>
</protein>
<evidence type="ECO:0000313" key="1">
    <source>
        <dbReference type="EMBL" id="SOC47122.1"/>
    </source>
</evidence>
<dbReference type="AlphaFoldDB" id="A0A285UZ57"/>
<organism evidence="1 2">
    <name type="scientific">Rhizobium subbaraonis</name>
    <dbReference type="NCBI Taxonomy" id="908946"/>
    <lineage>
        <taxon>Bacteria</taxon>
        <taxon>Pseudomonadati</taxon>
        <taxon>Pseudomonadota</taxon>
        <taxon>Alphaproteobacteria</taxon>
        <taxon>Hyphomicrobiales</taxon>
        <taxon>Rhizobiaceae</taxon>
        <taxon>Rhizobium/Agrobacterium group</taxon>
        <taxon>Rhizobium</taxon>
    </lineage>
</organism>
<reference evidence="1 2" key="1">
    <citation type="submission" date="2017-08" db="EMBL/GenBank/DDBJ databases">
        <authorList>
            <person name="de Groot N.N."/>
        </authorList>
    </citation>
    <scope>NUCLEOTIDE SEQUENCE [LARGE SCALE GENOMIC DNA]</scope>
    <source>
        <strain evidence="1 2">JC85</strain>
    </source>
</reference>
<dbReference type="RefSeq" id="WP_176526921.1">
    <property type="nucleotide sequence ID" value="NZ_OBQD01000027.1"/>
</dbReference>
<dbReference type="Proteomes" id="UP000219167">
    <property type="component" value="Unassembled WGS sequence"/>
</dbReference>
<evidence type="ECO:0008006" key="3">
    <source>
        <dbReference type="Google" id="ProtNLM"/>
    </source>
</evidence>
<evidence type="ECO:0000313" key="2">
    <source>
        <dbReference type="Proteomes" id="UP000219167"/>
    </source>
</evidence>
<keyword evidence="2" id="KW-1185">Reference proteome</keyword>
<accession>A0A285UZ57</accession>
<name>A0A285UZ57_9HYPH</name>
<dbReference type="EMBL" id="OBQD01000027">
    <property type="protein sequence ID" value="SOC47122.1"/>
    <property type="molecule type" value="Genomic_DNA"/>
</dbReference>
<gene>
    <name evidence="1" type="ORF">SAMN05892877_12720</name>
</gene>